<evidence type="ECO:0000313" key="2">
    <source>
        <dbReference type="Proteomes" id="UP000011135"/>
    </source>
</evidence>
<reference evidence="1 2" key="1">
    <citation type="submission" date="2012-12" db="EMBL/GenBank/DDBJ databases">
        <title>Genome assembly of Fulvivirga imtechensis AK7.</title>
        <authorList>
            <person name="Nupur N."/>
            <person name="Khatri I."/>
            <person name="Kumar R."/>
            <person name="Subramanian S."/>
            <person name="Pinnaka A."/>
        </authorList>
    </citation>
    <scope>NUCLEOTIDE SEQUENCE [LARGE SCALE GENOMIC DNA]</scope>
    <source>
        <strain evidence="1 2">AK7</strain>
    </source>
</reference>
<dbReference type="STRING" id="1237149.C900_00910"/>
<proteinExistence type="predicted"/>
<gene>
    <name evidence="1" type="ORF">C900_00910</name>
</gene>
<protein>
    <submittedName>
        <fullName evidence="1">Uncharacterized protein</fullName>
    </submittedName>
</protein>
<dbReference type="Proteomes" id="UP000011135">
    <property type="component" value="Unassembled WGS sequence"/>
</dbReference>
<organism evidence="1 2">
    <name type="scientific">Fulvivirga imtechensis AK7</name>
    <dbReference type="NCBI Taxonomy" id="1237149"/>
    <lineage>
        <taxon>Bacteria</taxon>
        <taxon>Pseudomonadati</taxon>
        <taxon>Bacteroidota</taxon>
        <taxon>Cytophagia</taxon>
        <taxon>Cytophagales</taxon>
        <taxon>Fulvivirgaceae</taxon>
        <taxon>Fulvivirga</taxon>
    </lineage>
</organism>
<sequence>MKTIKDFQHNELDRQTVEKVMGGEPVSDGYEEVYYDQGGVTHVYHCRNGNCVYIRSMEGMIA</sequence>
<dbReference type="AlphaFoldDB" id="L8JZ71"/>
<dbReference type="EMBL" id="AMZN01000014">
    <property type="protein sequence ID" value="ELR72949.1"/>
    <property type="molecule type" value="Genomic_DNA"/>
</dbReference>
<accession>L8JZ71</accession>
<keyword evidence="2" id="KW-1185">Reference proteome</keyword>
<evidence type="ECO:0000313" key="1">
    <source>
        <dbReference type="EMBL" id="ELR72949.1"/>
    </source>
</evidence>
<comment type="caution">
    <text evidence="1">The sequence shown here is derived from an EMBL/GenBank/DDBJ whole genome shotgun (WGS) entry which is preliminary data.</text>
</comment>
<name>L8JZ71_9BACT</name>
<dbReference type="RefSeq" id="WP_009578612.1">
    <property type="nucleotide sequence ID" value="NZ_AMZN01000014.1"/>
</dbReference>